<proteinExistence type="predicted"/>
<evidence type="ECO:0000256" key="1">
    <source>
        <dbReference type="SAM" id="SignalP"/>
    </source>
</evidence>
<dbReference type="RefSeq" id="WP_282000144.1">
    <property type="nucleotide sequence ID" value="NZ_AP027151.1"/>
</dbReference>
<keyword evidence="1" id="KW-0732">Signal</keyword>
<reference evidence="2 3" key="1">
    <citation type="submission" date="2022-12" db="EMBL/GenBank/DDBJ databases">
        <title>Polyphasic characterization of Geotalea uranireducens NIT-SL11 newly isolated from a complex of sewage sludge and microbially reduced graphene oxide.</title>
        <authorList>
            <person name="Xie L."/>
            <person name="Yoshida N."/>
            <person name="Meng L."/>
        </authorList>
    </citation>
    <scope>NUCLEOTIDE SEQUENCE [LARGE SCALE GENOMIC DNA]</scope>
    <source>
        <strain evidence="2 3">NIT-SL11</strain>
    </source>
</reference>
<name>A0ABM8EN59_9BACT</name>
<accession>A0ABM8EN59</accession>
<evidence type="ECO:0000313" key="2">
    <source>
        <dbReference type="EMBL" id="BDV44032.1"/>
    </source>
</evidence>
<sequence>MLKKLLATTICLGSLPVAAAHAGTSISVNINPPAMVVAAPPAAVAVVPPRVAFRRAPRFIFAPTLGFYVAVETPYNLIYLDGRYFLRDGRFWYGAPYYNGPWVRVRGRELPPGLRRFRAEEIRHHRDTEYRAFREDREHYRGRWYTPDDRR</sequence>
<feature type="chain" id="PRO_5046219744" evidence="1">
    <location>
        <begin position="20"/>
        <end position="151"/>
    </location>
</feature>
<feature type="signal peptide" evidence="1">
    <location>
        <begin position="1"/>
        <end position="19"/>
    </location>
</feature>
<dbReference type="EMBL" id="AP027151">
    <property type="protein sequence ID" value="BDV44032.1"/>
    <property type="molecule type" value="Genomic_DNA"/>
</dbReference>
<protein>
    <submittedName>
        <fullName evidence="2">Uncharacterized protein</fullName>
    </submittedName>
</protein>
<gene>
    <name evidence="2" type="ORF">GURASL_29550</name>
</gene>
<evidence type="ECO:0000313" key="3">
    <source>
        <dbReference type="Proteomes" id="UP001317705"/>
    </source>
</evidence>
<keyword evidence="3" id="KW-1185">Reference proteome</keyword>
<dbReference type="Proteomes" id="UP001317705">
    <property type="component" value="Chromosome"/>
</dbReference>
<organism evidence="2 3">
    <name type="scientific">Geotalea uraniireducens</name>
    <dbReference type="NCBI Taxonomy" id="351604"/>
    <lineage>
        <taxon>Bacteria</taxon>
        <taxon>Pseudomonadati</taxon>
        <taxon>Thermodesulfobacteriota</taxon>
        <taxon>Desulfuromonadia</taxon>
        <taxon>Geobacterales</taxon>
        <taxon>Geobacteraceae</taxon>
        <taxon>Geotalea</taxon>
    </lineage>
</organism>